<evidence type="ECO:0000313" key="5">
    <source>
        <dbReference type="EMBL" id="KAK0634142.1"/>
    </source>
</evidence>
<dbReference type="GO" id="GO:0008168">
    <property type="term" value="F:methyltransferase activity"/>
    <property type="evidence" value="ECO:0007669"/>
    <property type="project" value="UniProtKB-KW"/>
</dbReference>
<keyword evidence="2" id="KW-0808">Transferase</keyword>
<dbReference type="AlphaFoldDB" id="A0AA39XHK5"/>
<dbReference type="Gene3D" id="3.40.50.150">
    <property type="entry name" value="Vaccinia Virus protein VP39"/>
    <property type="match status" value="1"/>
</dbReference>
<keyword evidence="3" id="KW-0949">S-adenosyl-L-methionine</keyword>
<proteinExistence type="predicted"/>
<dbReference type="Pfam" id="PF13649">
    <property type="entry name" value="Methyltransf_25"/>
    <property type="match status" value="1"/>
</dbReference>
<dbReference type="GO" id="GO:0032259">
    <property type="term" value="P:methylation"/>
    <property type="evidence" value="ECO:0007669"/>
    <property type="project" value="UniProtKB-KW"/>
</dbReference>
<dbReference type="InterPro" id="IPR041698">
    <property type="entry name" value="Methyltransf_25"/>
</dbReference>
<dbReference type="SUPFAM" id="SSF53335">
    <property type="entry name" value="S-adenosyl-L-methionine-dependent methyltransferases"/>
    <property type="match status" value="1"/>
</dbReference>
<dbReference type="EMBL" id="JAULSU010000001">
    <property type="protein sequence ID" value="KAK0634142.1"/>
    <property type="molecule type" value="Genomic_DNA"/>
</dbReference>
<dbReference type="Proteomes" id="UP001175000">
    <property type="component" value="Unassembled WGS sequence"/>
</dbReference>
<dbReference type="InterPro" id="IPR029063">
    <property type="entry name" value="SAM-dependent_MTases_sf"/>
</dbReference>
<gene>
    <name evidence="5" type="ORF">B0T14DRAFT_419403</name>
</gene>
<organism evidence="5 6">
    <name type="scientific">Immersiella caudata</name>
    <dbReference type="NCBI Taxonomy" id="314043"/>
    <lineage>
        <taxon>Eukaryota</taxon>
        <taxon>Fungi</taxon>
        <taxon>Dikarya</taxon>
        <taxon>Ascomycota</taxon>
        <taxon>Pezizomycotina</taxon>
        <taxon>Sordariomycetes</taxon>
        <taxon>Sordariomycetidae</taxon>
        <taxon>Sordariales</taxon>
        <taxon>Lasiosphaeriaceae</taxon>
        <taxon>Immersiella</taxon>
    </lineage>
</organism>
<keyword evidence="1 5" id="KW-0489">Methyltransferase</keyword>
<dbReference type="PANTHER" id="PTHR43464">
    <property type="entry name" value="METHYLTRANSFERASE"/>
    <property type="match status" value="1"/>
</dbReference>
<evidence type="ECO:0000313" key="6">
    <source>
        <dbReference type="Proteomes" id="UP001175000"/>
    </source>
</evidence>
<sequence>MSSESKLRSPAELVTFLLNLPPYSDPKHNLASITHRQNLVKLWKIPPGSKVLEIGCGQGDFTIPLADAVGPTGHVIATDPMPPDYGTPPLALAQEHVKKSPVGKQITFVQTDGQEYLESTSQVFDYVIIAHTAWYFSSPSILPGILAAAVGKAKGVLIAEFSLSASRPGGKPHVLTALATNALESFRDETSWRNLRCALSPTQMIAAAKEAGWILKSEEKRILTPPGERYGWRETVMILKRPNFVDDVEKLGESDKTKKMLLGMRDALQASVDALDGGMDDLVDMDVWAGSFEVKE</sequence>
<keyword evidence="6" id="KW-1185">Reference proteome</keyword>
<evidence type="ECO:0000256" key="2">
    <source>
        <dbReference type="ARBA" id="ARBA00022679"/>
    </source>
</evidence>
<dbReference type="PANTHER" id="PTHR43464:SF19">
    <property type="entry name" value="UBIQUINONE BIOSYNTHESIS O-METHYLTRANSFERASE, MITOCHONDRIAL"/>
    <property type="match status" value="1"/>
</dbReference>
<feature type="domain" description="Methyltransferase" evidence="4">
    <location>
        <begin position="51"/>
        <end position="140"/>
    </location>
</feature>
<comment type="caution">
    <text evidence="5">The sequence shown here is derived from an EMBL/GenBank/DDBJ whole genome shotgun (WGS) entry which is preliminary data.</text>
</comment>
<protein>
    <submittedName>
        <fullName evidence="5">S-adenosyl-L-methionine-dependent methyltransferase</fullName>
    </submittedName>
</protein>
<name>A0AA39XHK5_9PEZI</name>
<accession>A0AA39XHK5</accession>
<evidence type="ECO:0000259" key="4">
    <source>
        <dbReference type="Pfam" id="PF13649"/>
    </source>
</evidence>
<evidence type="ECO:0000256" key="1">
    <source>
        <dbReference type="ARBA" id="ARBA00022603"/>
    </source>
</evidence>
<evidence type="ECO:0000256" key="3">
    <source>
        <dbReference type="ARBA" id="ARBA00022691"/>
    </source>
</evidence>
<reference evidence="5" key="1">
    <citation type="submission" date="2023-06" db="EMBL/GenBank/DDBJ databases">
        <title>Genome-scale phylogeny and comparative genomics of the fungal order Sordariales.</title>
        <authorList>
            <consortium name="Lawrence Berkeley National Laboratory"/>
            <person name="Hensen N."/>
            <person name="Bonometti L."/>
            <person name="Westerberg I."/>
            <person name="Brannstrom I.O."/>
            <person name="Guillou S."/>
            <person name="Cros-Aarteil S."/>
            <person name="Calhoun S."/>
            <person name="Haridas S."/>
            <person name="Kuo A."/>
            <person name="Mondo S."/>
            <person name="Pangilinan J."/>
            <person name="Riley R."/>
            <person name="Labutti K."/>
            <person name="Andreopoulos B."/>
            <person name="Lipzen A."/>
            <person name="Chen C."/>
            <person name="Yanf M."/>
            <person name="Daum C."/>
            <person name="Ng V."/>
            <person name="Clum A."/>
            <person name="Steindorff A."/>
            <person name="Ohm R."/>
            <person name="Martin F."/>
            <person name="Silar P."/>
            <person name="Natvig D."/>
            <person name="Lalanne C."/>
            <person name="Gautier V."/>
            <person name="Ament-Velasquez S.L."/>
            <person name="Kruys A."/>
            <person name="Hutchinson M.I."/>
            <person name="Powell A.J."/>
            <person name="Barry K."/>
            <person name="Miller A.N."/>
            <person name="Grigoriev I.V."/>
            <person name="Debuchy R."/>
            <person name="Gladieux P."/>
            <person name="Thoren M.H."/>
            <person name="Johannesson H."/>
        </authorList>
    </citation>
    <scope>NUCLEOTIDE SEQUENCE</scope>
    <source>
        <strain evidence="5">CBS 606.72</strain>
    </source>
</reference>
<dbReference type="CDD" id="cd02440">
    <property type="entry name" value="AdoMet_MTases"/>
    <property type="match status" value="1"/>
</dbReference>